<dbReference type="InterPro" id="IPR016152">
    <property type="entry name" value="PTrfase/Anion_transptr"/>
</dbReference>
<dbReference type="PROSITE" id="PS51094">
    <property type="entry name" value="PTS_EIIA_TYPE_2"/>
    <property type="match status" value="1"/>
</dbReference>
<dbReference type="InterPro" id="IPR002178">
    <property type="entry name" value="PTS_EIIA_type-2_dom"/>
</dbReference>
<dbReference type="PROSITE" id="PS00372">
    <property type="entry name" value="PTS_EIIA_TYPE_2_HIS"/>
    <property type="match status" value="1"/>
</dbReference>
<accession>A0A2S8GS78</accession>
<dbReference type="PANTHER" id="PTHR47738">
    <property type="entry name" value="PTS SYSTEM FRUCTOSE-LIKE EIIA COMPONENT-RELATED"/>
    <property type="match status" value="1"/>
</dbReference>
<reference evidence="2 3" key="1">
    <citation type="submission" date="2018-02" db="EMBL/GenBank/DDBJ databases">
        <title>Comparative genomes isolates from brazilian mangrove.</title>
        <authorList>
            <person name="Araujo J.E."/>
            <person name="Taketani R.G."/>
            <person name="Silva M.C.P."/>
            <person name="Loureco M.V."/>
            <person name="Andreote F.D."/>
        </authorList>
    </citation>
    <scope>NUCLEOTIDE SEQUENCE [LARGE SCALE GENOMIC DNA]</scope>
    <source>
        <strain evidence="2 3">Nap-Phe MGV</strain>
    </source>
</reference>
<dbReference type="RefSeq" id="WP_105334175.1">
    <property type="nucleotide sequence ID" value="NZ_PUHZ01000005.1"/>
</dbReference>
<feature type="domain" description="PTS EIIA type-2" evidence="1">
    <location>
        <begin position="54"/>
        <end position="179"/>
    </location>
</feature>
<dbReference type="InterPro" id="IPR051541">
    <property type="entry name" value="PTS_SugarTrans_NitroReg"/>
</dbReference>
<evidence type="ECO:0000313" key="2">
    <source>
        <dbReference type="EMBL" id="PQO47287.1"/>
    </source>
</evidence>
<protein>
    <recommendedName>
        <fullName evidence="1">PTS EIIA type-2 domain-containing protein</fullName>
    </recommendedName>
</protein>
<dbReference type="Gene3D" id="3.40.930.10">
    <property type="entry name" value="Mannitol-specific EII, Chain A"/>
    <property type="match status" value="1"/>
</dbReference>
<organism evidence="2 3">
    <name type="scientific">Blastopirellula marina</name>
    <dbReference type="NCBI Taxonomy" id="124"/>
    <lineage>
        <taxon>Bacteria</taxon>
        <taxon>Pseudomonadati</taxon>
        <taxon>Planctomycetota</taxon>
        <taxon>Planctomycetia</taxon>
        <taxon>Pirellulales</taxon>
        <taxon>Pirellulaceae</taxon>
        <taxon>Blastopirellula</taxon>
    </lineage>
</organism>
<name>A0A2S8GS78_9BACT</name>
<dbReference type="Pfam" id="PF00359">
    <property type="entry name" value="PTS_EIIA_2"/>
    <property type="match status" value="1"/>
</dbReference>
<dbReference type="SUPFAM" id="SSF55804">
    <property type="entry name" value="Phoshotransferase/anion transport protein"/>
    <property type="match status" value="1"/>
</dbReference>
<proteinExistence type="predicted"/>
<dbReference type="OrthoDB" id="287206at2"/>
<dbReference type="PANTHER" id="PTHR47738:SF2">
    <property type="entry name" value="PTS SYSTEM FRUCTOSE-LIKE EIIA COMPONENT"/>
    <property type="match status" value="1"/>
</dbReference>
<comment type="caution">
    <text evidence="2">The sequence shown here is derived from an EMBL/GenBank/DDBJ whole genome shotgun (WGS) entry which is preliminary data.</text>
</comment>
<dbReference type="Proteomes" id="UP000237819">
    <property type="component" value="Unassembled WGS sequence"/>
</dbReference>
<dbReference type="AlphaFoldDB" id="A0A2S8GS78"/>
<sequence>MSPASRTPEGESNRCPVCGNVVSMEPSIPPGDAPCPHCGQLLWWPAVISGGDFDFLVGEGAVDTIDADEKVAALSQLVERLVASGRLDANLQTVALNALLVRETLGSTAVGNGVAIPHAKLDNLSQVVGIVADVAGGIDFGSADGQPVTRLFLLLAPKDDPSRYLRALERIARSLRTRD</sequence>
<gene>
    <name evidence="2" type="ORF">C5Y93_04395</name>
</gene>
<evidence type="ECO:0000259" key="1">
    <source>
        <dbReference type="PROSITE" id="PS51094"/>
    </source>
</evidence>
<dbReference type="EMBL" id="PUHZ01000005">
    <property type="protein sequence ID" value="PQO47287.1"/>
    <property type="molecule type" value="Genomic_DNA"/>
</dbReference>
<evidence type="ECO:0000313" key="3">
    <source>
        <dbReference type="Proteomes" id="UP000237819"/>
    </source>
</evidence>